<dbReference type="PANTHER" id="PTHR12714">
    <property type="entry name" value="PROTEIN-S ISOPRENYLCYSTEINE O-METHYLTRANSFERASE"/>
    <property type="match status" value="1"/>
</dbReference>
<dbReference type="Gene3D" id="1.20.120.1630">
    <property type="match status" value="1"/>
</dbReference>
<keyword evidence="6" id="KW-0489">Methyltransferase</keyword>
<dbReference type="STRING" id="985054.SAMN05444358_101154"/>
<evidence type="ECO:0000313" key="6">
    <source>
        <dbReference type="EMBL" id="SDW18443.1"/>
    </source>
</evidence>
<protein>
    <submittedName>
        <fullName evidence="6">Protein-S-isoprenylcysteine O-methyltransferase Ste14</fullName>
    </submittedName>
</protein>
<evidence type="ECO:0000313" key="7">
    <source>
        <dbReference type="Proteomes" id="UP000183400"/>
    </source>
</evidence>
<evidence type="ECO:0000256" key="3">
    <source>
        <dbReference type="ARBA" id="ARBA00022989"/>
    </source>
</evidence>
<keyword evidence="7" id="KW-1185">Reference proteome</keyword>
<comment type="subcellular location">
    <subcellularLocation>
        <location evidence="1">Endomembrane system</location>
        <topology evidence="1">Multi-pass membrane protein</topology>
    </subcellularLocation>
</comment>
<name>A0A1H2RG22_9RHOB</name>
<dbReference type="Proteomes" id="UP000183400">
    <property type="component" value="Unassembled WGS sequence"/>
</dbReference>
<evidence type="ECO:0000256" key="2">
    <source>
        <dbReference type="ARBA" id="ARBA00022692"/>
    </source>
</evidence>
<dbReference type="AlphaFoldDB" id="A0A1H2RG22"/>
<keyword evidence="4 5" id="KW-0472">Membrane</keyword>
<dbReference type="InterPro" id="IPR007318">
    <property type="entry name" value="Phopholipid_MeTrfase"/>
</dbReference>
<dbReference type="EMBL" id="FNNP01000001">
    <property type="protein sequence ID" value="SDW18443.1"/>
    <property type="molecule type" value="Genomic_DNA"/>
</dbReference>
<evidence type="ECO:0000256" key="4">
    <source>
        <dbReference type="ARBA" id="ARBA00023136"/>
    </source>
</evidence>
<feature type="transmembrane region" description="Helical" evidence="5">
    <location>
        <begin position="92"/>
        <end position="118"/>
    </location>
</feature>
<accession>A0A1H2RG22</accession>
<reference evidence="7" key="1">
    <citation type="submission" date="2016-10" db="EMBL/GenBank/DDBJ databases">
        <authorList>
            <person name="Varghese N."/>
            <person name="Submissions S."/>
        </authorList>
    </citation>
    <scope>NUCLEOTIDE SEQUENCE [LARGE SCALE GENOMIC DNA]</scope>
    <source>
        <strain evidence="7">DSM 27839</strain>
    </source>
</reference>
<dbReference type="RefSeq" id="WP_074736258.1">
    <property type="nucleotide sequence ID" value="NZ_FNNP01000001.1"/>
</dbReference>
<dbReference type="OrthoDB" id="9811969at2"/>
<dbReference type="GO" id="GO:0008168">
    <property type="term" value="F:methyltransferase activity"/>
    <property type="evidence" value="ECO:0007669"/>
    <property type="project" value="UniProtKB-KW"/>
</dbReference>
<evidence type="ECO:0000256" key="1">
    <source>
        <dbReference type="ARBA" id="ARBA00004127"/>
    </source>
</evidence>
<feature type="transmembrane region" description="Helical" evidence="5">
    <location>
        <begin position="34"/>
        <end position="56"/>
    </location>
</feature>
<proteinExistence type="predicted"/>
<keyword evidence="6" id="KW-0808">Transferase</keyword>
<dbReference type="Pfam" id="PF04191">
    <property type="entry name" value="PEMT"/>
    <property type="match status" value="1"/>
</dbReference>
<dbReference type="PANTHER" id="PTHR12714:SF24">
    <property type="entry name" value="SLR1182 PROTEIN"/>
    <property type="match status" value="1"/>
</dbReference>
<gene>
    <name evidence="6" type="ORF">SAMN05444358_101154</name>
</gene>
<sequence>MRRIDLPPVWLVVFAALAWGQARLLPFGLSLEGVLTGLLSGMLIGGGVILMIMAIVEFRRFQTTVMPHETPSAMVQSGIYKRSRNPIYLGDVLILTGLILRFDAVLSLVLIPVFVWVLERRFIVPEEDRLRRTFRADFARYERKTRRWI</sequence>
<evidence type="ECO:0000256" key="5">
    <source>
        <dbReference type="SAM" id="Phobius"/>
    </source>
</evidence>
<keyword evidence="3 5" id="KW-1133">Transmembrane helix</keyword>
<dbReference type="GO" id="GO:0012505">
    <property type="term" value="C:endomembrane system"/>
    <property type="evidence" value="ECO:0007669"/>
    <property type="project" value="UniProtKB-SubCell"/>
</dbReference>
<keyword evidence="2 5" id="KW-0812">Transmembrane</keyword>
<dbReference type="GO" id="GO:0032259">
    <property type="term" value="P:methylation"/>
    <property type="evidence" value="ECO:0007669"/>
    <property type="project" value="UniProtKB-KW"/>
</dbReference>
<organism evidence="6 7">
    <name type="scientific">Ruegeria halocynthiae</name>
    <dbReference type="NCBI Taxonomy" id="985054"/>
    <lineage>
        <taxon>Bacteria</taxon>
        <taxon>Pseudomonadati</taxon>
        <taxon>Pseudomonadota</taxon>
        <taxon>Alphaproteobacteria</taxon>
        <taxon>Rhodobacterales</taxon>
        <taxon>Roseobacteraceae</taxon>
        <taxon>Ruegeria</taxon>
    </lineage>
</organism>